<evidence type="ECO:0000256" key="7">
    <source>
        <dbReference type="ARBA" id="ARBA00051712"/>
    </source>
</evidence>
<dbReference type="NCBIfam" id="TIGR00652">
    <property type="entry name" value="DapF"/>
    <property type="match status" value="1"/>
</dbReference>
<evidence type="ECO:0000256" key="3">
    <source>
        <dbReference type="ARBA" id="ARBA00013080"/>
    </source>
</evidence>
<proteinExistence type="inferred from homology"/>
<evidence type="ECO:0000256" key="4">
    <source>
        <dbReference type="ARBA" id="ARBA00022605"/>
    </source>
</evidence>
<feature type="binding site" evidence="8">
    <location>
        <position position="6"/>
    </location>
    <ligand>
        <name>substrate</name>
    </ligand>
</feature>
<dbReference type="KEGG" id="euz:DVS28_a3317"/>
<dbReference type="RefSeq" id="WP_164710642.1">
    <property type="nucleotide sequence ID" value="NZ_CP031165.1"/>
</dbReference>
<feature type="site" description="Could be important to modulate the pK values of the two catalytic cysteine residues" evidence="8">
    <location>
        <position position="197"/>
    </location>
</feature>
<dbReference type="AlphaFoldDB" id="A0A346Y0J5"/>
<evidence type="ECO:0000256" key="2">
    <source>
        <dbReference type="ARBA" id="ARBA00010219"/>
    </source>
</evidence>
<evidence type="ECO:0000256" key="8">
    <source>
        <dbReference type="HAMAP-Rule" id="MF_00197"/>
    </source>
</evidence>
<dbReference type="PANTHER" id="PTHR31689:SF0">
    <property type="entry name" value="DIAMINOPIMELATE EPIMERASE"/>
    <property type="match status" value="1"/>
</dbReference>
<dbReference type="HAMAP" id="MF_00197">
    <property type="entry name" value="DAP_epimerase"/>
    <property type="match status" value="1"/>
</dbReference>
<evidence type="ECO:0000256" key="1">
    <source>
        <dbReference type="ARBA" id="ARBA00005196"/>
    </source>
</evidence>
<feature type="active site" description="Proton donor" evidence="8">
    <location>
        <position position="69"/>
    </location>
</feature>
<name>A0A346Y0J5_9ACTN</name>
<feature type="binding site" evidence="8">
    <location>
        <begin position="197"/>
        <end position="198"/>
    </location>
    <ligand>
        <name>substrate</name>
    </ligand>
</feature>
<dbReference type="GO" id="GO:0008837">
    <property type="term" value="F:diaminopimelate epimerase activity"/>
    <property type="evidence" value="ECO:0007669"/>
    <property type="project" value="UniProtKB-UniRule"/>
</dbReference>
<comment type="subunit">
    <text evidence="8">Homodimer.</text>
</comment>
<feature type="binding site" evidence="8">
    <location>
        <begin position="207"/>
        <end position="208"/>
    </location>
    <ligand>
        <name>substrate</name>
    </ligand>
</feature>
<evidence type="ECO:0000313" key="11">
    <source>
        <dbReference type="Proteomes" id="UP000264006"/>
    </source>
</evidence>
<feature type="binding site" evidence="8">
    <location>
        <begin position="70"/>
        <end position="71"/>
    </location>
    <ligand>
        <name>substrate</name>
    </ligand>
</feature>
<dbReference type="Pfam" id="PF01678">
    <property type="entry name" value="DAP_epimerase"/>
    <property type="match status" value="2"/>
</dbReference>
<keyword evidence="11" id="KW-1185">Reference proteome</keyword>
<comment type="caution">
    <text evidence="8">Lacks conserved residue(s) required for the propagation of feature annotation.</text>
</comment>
<feature type="binding site" evidence="8">
    <location>
        <position position="60"/>
    </location>
    <ligand>
        <name>substrate</name>
    </ligand>
</feature>
<dbReference type="EMBL" id="CP031165">
    <property type="protein sequence ID" value="AXV07992.1"/>
    <property type="molecule type" value="Genomic_DNA"/>
</dbReference>
<keyword evidence="4 8" id="KW-0028">Amino-acid biosynthesis</keyword>
<dbReference type="Proteomes" id="UP000264006">
    <property type="component" value="Chromosome"/>
</dbReference>
<dbReference type="GO" id="GO:0005829">
    <property type="term" value="C:cytosol"/>
    <property type="evidence" value="ECO:0007669"/>
    <property type="project" value="TreeGrafter"/>
</dbReference>
<feature type="active site" evidence="9">
    <location>
        <position position="69"/>
    </location>
</feature>
<evidence type="ECO:0000256" key="5">
    <source>
        <dbReference type="ARBA" id="ARBA00023154"/>
    </source>
</evidence>
<comment type="catalytic activity">
    <reaction evidence="7 8">
        <text>(2S,6S)-2,6-diaminopimelate = meso-2,6-diaminopimelate</text>
        <dbReference type="Rhea" id="RHEA:15393"/>
        <dbReference type="ChEBI" id="CHEBI:57609"/>
        <dbReference type="ChEBI" id="CHEBI:57791"/>
        <dbReference type="EC" id="5.1.1.7"/>
    </reaction>
</comment>
<dbReference type="SUPFAM" id="SSF54506">
    <property type="entry name" value="Diaminopimelate epimerase-like"/>
    <property type="match status" value="2"/>
</dbReference>
<dbReference type="InterPro" id="IPR001653">
    <property type="entry name" value="DAP_epimerase_DapF"/>
</dbReference>
<organism evidence="10 11">
    <name type="scientific">Euzebya pacifica</name>
    <dbReference type="NCBI Taxonomy" id="1608957"/>
    <lineage>
        <taxon>Bacteria</taxon>
        <taxon>Bacillati</taxon>
        <taxon>Actinomycetota</taxon>
        <taxon>Nitriliruptoria</taxon>
        <taxon>Euzebyales</taxon>
    </lineage>
</organism>
<comment type="subcellular location">
    <subcellularLocation>
        <location evidence="8">Cytoplasm</location>
    </subcellularLocation>
</comment>
<dbReference type="Gene3D" id="3.10.310.10">
    <property type="entry name" value="Diaminopimelate Epimerase, Chain A, domain 1"/>
    <property type="match status" value="2"/>
</dbReference>
<comment type="pathway">
    <text evidence="1 8">Amino-acid biosynthesis; L-lysine biosynthesis via DAP pathway; DL-2,6-diaminopimelate from LL-2,6-diaminopimelate: step 1/1.</text>
</comment>
<keyword evidence="5 8" id="KW-0457">Lysine biosynthesis</keyword>
<dbReference type="GO" id="GO:0009089">
    <property type="term" value="P:lysine biosynthetic process via diaminopimelate"/>
    <property type="evidence" value="ECO:0007669"/>
    <property type="project" value="UniProtKB-UniRule"/>
</dbReference>
<sequence length="276" mass="28505">MHGAGNDFVLLPDLDDHLDLTADLAAALCHRQLGIGGDGAIRVGPARPGTDADAFMDYRNADGGLSEMCGNGVRTVAKYLADRQPMDVVTVDTRAGVKRVVIHRGPDGLTETCTVDMGAPVVGEVGRPVVLDDGTTATVTIVSMGNPHAVLLVDDVATAPVTTLGPRIETHPDFPEGTNVEFIAARSDGGVDGRIWERGVGETMASGTGGSAMAVAAHLNGLAARTTDVHLPGGVLRIEWTEETLFVTGPAVEVGKGVLDDAWIATATGGARTSHE</sequence>
<dbReference type="EC" id="5.1.1.7" evidence="3 8"/>
<protein>
    <recommendedName>
        <fullName evidence="3 8">Diaminopimelate epimerase</fullName>
        <shortName evidence="8">DAP epimerase</shortName>
        <ecNumber evidence="3 8">5.1.1.7</ecNumber>
    </recommendedName>
    <alternativeName>
        <fullName evidence="8">PLP-independent amino acid racemase</fullName>
    </alternativeName>
</protein>
<feature type="binding site" evidence="8">
    <location>
        <position position="179"/>
    </location>
    <ligand>
        <name>substrate</name>
    </ligand>
</feature>
<comment type="function">
    <text evidence="8">Catalyzes the stereoinversion of LL-2,6-diaminopimelate (L,L-DAP) to meso-diaminopimelate (meso-DAP), a precursor of L-lysine and an essential component of the bacterial peptidoglycan.</text>
</comment>
<evidence type="ECO:0000256" key="6">
    <source>
        <dbReference type="ARBA" id="ARBA00023235"/>
    </source>
</evidence>
<evidence type="ECO:0000256" key="9">
    <source>
        <dbReference type="PROSITE-ProRule" id="PRU10125"/>
    </source>
</evidence>
<dbReference type="UniPathway" id="UPA00034">
    <property type="reaction ID" value="UER00025"/>
</dbReference>
<comment type="similarity">
    <text evidence="2 8">Belongs to the diaminopimelate epimerase family.</text>
</comment>
<evidence type="ECO:0000313" key="10">
    <source>
        <dbReference type="EMBL" id="AXV07992.1"/>
    </source>
</evidence>
<feature type="binding site" evidence="8">
    <location>
        <position position="146"/>
    </location>
    <ligand>
        <name>substrate</name>
    </ligand>
</feature>
<dbReference type="PANTHER" id="PTHR31689">
    <property type="entry name" value="DIAMINOPIMELATE EPIMERASE, CHLOROPLASTIC"/>
    <property type="match status" value="1"/>
</dbReference>
<reference evidence="10 11" key="1">
    <citation type="submission" date="2018-09" db="EMBL/GenBank/DDBJ databases">
        <title>Complete genome sequence of Euzebya sp. DY32-46 isolated from seawater of Pacific Ocean.</title>
        <authorList>
            <person name="Xu L."/>
            <person name="Wu Y.-H."/>
            <person name="Xu X.-W."/>
        </authorList>
    </citation>
    <scope>NUCLEOTIDE SEQUENCE [LARGE SCALE GENOMIC DNA]</scope>
    <source>
        <strain evidence="10 11">DY32-46</strain>
    </source>
</reference>
<keyword evidence="6 8" id="KW-0413">Isomerase</keyword>
<accession>A0A346Y0J5</accession>
<feature type="site" description="Could be important to modulate the pK values of the two catalytic cysteine residues" evidence="8">
    <location>
        <position position="148"/>
    </location>
</feature>
<gene>
    <name evidence="8" type="primary">dapF</name>
    <name evidence="10" type="ORF">DVS28_a3317</name>
</gene>
<dbReference type="InterPro" id="IPR018510">
    <property type="entry name" value="DAP_epimerase_AS"/>
</dbReference>
<dbReference type="PROSITE" id="PS01326">
    <property type="entry name" value="DAP_EPIMERASE"/>
    <property type="match status" value="1"/>
</dbReference>
<keyword evidence="8" id="KW-0963">Cytoplasm</keyword>